<dbReference type="AlphaFoldDB" id="A0A6G1L6P4"/>
<dbReference type="OrthoDB" id="3794485at2759"/>
<accession>A0A6G1L6P4</accession>
<evidence type="ECO:0000313" key="2">
    <source>
        <dbReference type="EMBL" id="KAF2768547.1"/>
    </source>
</evidence>
<feature type="region of interest" description="Disordered" evidence="1">
    <location>
        <begin position="689"/>
        <end position="709"/>
    </location>
</feature>
<dbReference type="Proteomes" id="UP000799436">
    <property type="component" value="Unassembled WGS sequence"/>
</dbReference>
<feature type="region of interest" description="Disordered" evidence="1">
    <location>
        <begin position="255"/>
        <end position="278"/>
    </location>
</feature>
<sequence length="840" mass="90693">MRRSELMLRLDHPATPLYGDTLELAQVAASDMLAQMAFDMPSDMAIPTYVVYRDTSAGEAFDPTAPPVFFPPKDSDALVDALRAQYPHVKSHSERMRDAVIEFLIEERQAVQSEQVPVPAAGLIDPRVLGDVPAASPSRKSWPSMSSGSTCLFSSPASLNPAAPGFSMSPPIQEHPLGRFSTPTSTAAAAPASHGTAVVGSTTLEQMTGVFSVSAAAQPRQRVRRKMTEAEKADYRKRRIVKACGKCQKRKRKCTHNQPEMENLAAKQKATNPNKQRAQLRPQAAQQSFWETELDHMEFESNFGFDPAMFGTDMQLFDDDLTLVQDFHGFGQQGRARQFGTIPTVSWEGRDPRRHTQDFDNLFGLDGSTAAVHVPGPDGDGSYVFDASGAPHITHTPPSRPQWSKIVLQLMSTHKAIKAFGKLARSRSARVALQSVPIGKTASLLSYGISQDVSARQDKSIPRRSSVHDTGLLGKSATENVLHPTRASALAGAPLSWAGRGGSQDGLRLEVEGLRDTAHDRLQHGPVRAAATSSTSRSSKEPASAFAPVSGPGSLFEKESDPAHNQGRPDWGTLGEGIDRVPSPSAEMFMLRRSIPKALHSIVDRNNSRPLADLRVMRSRYGTKANPAHMDGTGAFATANPVVHAHIAYPVPSGPDRIVRALESNPSKDSKSTASTAILAPASEVAVNTKVPSSGSGSGSGSSSFPSDAQDRLSYHVTYRHHFGRSSARMSASSGSINPATNTIMAVLAGTLLLASLLLQQTQLGNLTLLLLALAMPTHSTQKSIGRRWRVRVESLVQCTTKNSSWLRSLLLRSPWRSKSEYVCAGIVEDRGGRGCLMRC</sequence>
<proteinExistence type="predicted"/>
<organism evidence="2 3">
    <name type="scientific">Teratosphaeria nubilosa</name>
    <dbReference type="NCBI Taxonomy" id="161662"/>
    <lineage>
        <taxon>Eukaryota</taxon>
        <taxon>Fungi</taxon>
        <taxon>Dikarya</taxon>
        <taxon>Ascomycota</taxon>
        <taxon>Pezizomycotina</taxon>
        <taxon>Dothideomycetes</taxon>
        <taxon>Dothideomycetidae</taxon>
        <taxon>Mycosphaerellales</taxon>
        <taxon>Teratosphaeriaceae</taxon>
        <taxon>Teratosphaeria</taxon>
    </lineage>
</organism>
<reference evidence="2" key="1">
    <citation type="journal article" date="2020" name="Stud. Mycol.">
        <title>101 Dothideomycetes genomes: a test case for predicting lifestyles and emergence of pathogens.</title>
        <authorList>
            <person name="Haridas S."/>
            <person name="Albert R."/>
            <person name="Binder M."/>
            <person name="Bloem J."/>
            <person name="Labutti K."/>
            <person name="Salamov A."/>
            <person name="Andreopoulos B."/>
            <person name="Baker S."/>
            <person name="Barry K."/>
            <person name="Bills G."/>
            <person name="Bluhm B."/>
            <person name="Cannon C."/>
            <person name="Castanera R."/>
            <person name="Culley D."/>
            <person name="Daum C."/>
            <person name="Ezra D."/>
            <person name="Gonzalez J."/>
            <person name="Henrissat B."/>
            <person name="Kuo A."/>
            <person name="Liang C."/>
            <person name="Lipzen A."/>
            <person name="Lutzoni F."/>
            <person name="Magnuson J."/>
            <person name="Mondo S."/>
            <person name="Nolan M."/>
            <person name="Ohm R."/>
            <person name="Pangilinan J."/>
            <person name="Park H.-J."/>
            <person name="Ramirez L."/>
            <person name="Alfaro M."/>
            <person name="Sun H."/>
            <person name="Tritt A."/>
            <person name="Yoshinaga Y."/>
            <person name="Zwiers L.-H."/>
            <person name="Turgeon B."/>
            <person name="Goodwin S."/>
            <person name="Spatafora J."/>
            <person name="Crous P."/>
            <person name="Grigoriev I."/>
        </authorList>
    </citation>
    <scope>NUCLEOTIDE SEQUENCE</scope>
    <source>
        <strain evidence="2">CBS 116005</strain>
    </source>
</reference>
<name>A0A6G1L6P4_9PEZI</name>
<evidence type="ECO:0000256" key="1">
    <source>
        <dbReference type="SAM" id="MobiDB-lite"/>
    </source>
</evidence>
<feature type="region of interest" description="Disordered" evidence="1">
    <location>
        <begin position="519"/>
        <end position="575"/>
    </location>
</feature>
<feature type="compositionally biased region" description="Low complexity" evidence="1">
    <location>
        <begin position="528"/>
        <end position="545"/>
    </location>
</feature>
<dbReference type="EMBL" id="ML995843">
    <property type="protein sequence ID" value="KAF2768547.1"/>
    <property type="molecule type" value="Genomic_DNA"/>
</dbReference>
<keyword evidence="3" id="KW-1185">Reference proteome</keyword>
<evidence type="ECO:0000313" key="3">
    <source>
        <dbReference type="Proteomes" id="UP000799436"/>
    </source>
</evidence>
<gene>
    <name evidence="2" type="ORF">EJ03DRAFT_117687</name>
</gene>
<protein>
    <submittedName>
        <fullName evidence="2">Uncharacterized protein</fullName>
    </submittedName>
</protein>